<comment type="caution">
    <text evidence="1">The sequence shown here is derived from an EMBL/GenBank/DDBJ whole genome shotgun (WGS) entry which is preliminary data.</text>
</comment>
<name>A0ABR2U9Q3_9ROSI</name>
<sequence>MKTTETDRNQIRDSKVCLILSTKGRSSGGELGTSEVIGGESKICEEKLDWASESGKKPKLSGPLVINQIGGLGLSRFELMGQQRRAEVGQAGSLKDVNASG</sequence>
<evidence type="ECO:0000313" key="2">
    <source>
        <dbReference type="Proteomes" id="UP001396334"/>
    </source>
</evidence>
<reference evidence="1 2" key="1">
    <citation type="journal article" date="2024" name="G3 (Bethesda)">
        <title>Genome assembly of Hibiscus sabdariffa L. provides insights into metabolisms of medicinal natural products.</title>
        <authorList>
            <person name="Kim T."/>
        </authorList>
    </citation>
    <scope>NUCLEOTIDE SEQUENCE [LARGE SCALE GENOMIC DNA]</scope>
    <source>
        <strain evidence="1">TK-2024</strain>
        <tissue evidence="1">Old leaves</tissue>
    </source>
</reference>
<dbReference type="Proteomes" id="UP001396334">
    <property type="component" value="Unassembled WGS sequence"/>
</dbReference>
<proteinExistence type="predicted"/>
<protein>
    <submittedName>
        <fullName evidence="1">Uncharacterized protein</fullName>
    </submittedName>
</protein>
<accession>A0ABR2U9Q3</accession>
<organism evidence="1 2">
    <name type="scientific">Hibiscus sabdariffa</name>
    <name type="common">roselle</name>
    <dbReference type="NCBI Taxonomy" id="183260"/>
    <lineage>
        <taxon>Eukaryota</taxon>
        <taxon>Viridiplantae</taxon>
        <taxon>Streptophyta</taxon>
        <taxon>Embryophyta</taxon>
        <taxon>Tracheophyta</taxon>
        <taxon>Spermatophyta</taxon>
        <taxon>Magnoliopsida</taxon>
        <taxon>eudicotyledons</taxon>
        <taxon>Gunneridae</taxon>
        <taxon>Pentapetalae</taxon>
        <taxon>rosids</taxon>
        <taxon>malvids</taxon>
        <taxon>Malvales</taxon>
        <taxon>Malvaceae</taxon>
        <taxon>Malvoideae</taxon>
        <taxon>Hibiscus</taxon>
    </lineage>
</organism>
<keyword evidence="2" id="KW-1185">Reference proteome</keyword>
<dbReference type="EMBL" id="JBBPBN010000001">
    <property type="protein sequence ID" value="KAK9046405.1"/>
    <property type="molecule type" value="Genomic_DNA"/>
</dbReference>
<evidence type="ECO:0000313" key="1">
    <source>
        <dbReference type="EMBL" id="KAK9046405.1"/>
    </source>
</evidence>
<gene>
    <name evidence="1" type="ORF">V6N11_052293</name>
</gene>